<dbReference type="RefSeq" id="XP_013256457.1">
    <property type="nucleotide sequence ID" value="XM_013401003.1"/>
</dbReference>
<keyword evidence="2" id="KW-1185">Reference proteome</keyword>
<evidence type="ECO:0008006" key="3">
    <source>
        <dbReference type="Google" id="ProtNLM"/>
    </source>
</evidence>
<dbReference type="VEuPathDB" id="FungiDB:A1O9_10269"/>
<dbReference type="EMBL" id="AMGV01000012">
    <property type="protein sequence ID" value="KEF53867.1"/>
    <property type="molecule type" value="Genomic_DNA"/>
</dbReference>
<reference evidence="1 2" key="1">
    <citation type="submission" date="2013-03" db="EMBL/GenBank/DDBJ databases">
        <title>The Genome Sequence of Exophiala aquamarina CBS 119918.</title>
        <authorList>
            <consortium name="The Broad Institute Genomics Platform"/>
            <person name="Cuomo C."/>
            <person name="de Hoog S."/>
            <person name="Gorbushina A."/>
            <person name="Walker B."/>
            <person name="Young S.K."/>
            <person name="Zeng Q."/>
            <person name="Gargeya S."/>
            <person name="Fitzgerald M."/>
            <person name="Haas B."/>
            <person name="Abouelleil A."/>
            <person name="Allen A.W."/>
            <person name="Alvarado L."/>
            <person name="Arachchi H.M."/>
            <person name="Berlin A.M."/>
            <person name="Chapman S.B."/>
            <person name="Gainer-Dewar J."/>
            <person name="Goldberg J."/>
            <person name="Griggs A."/>
            <person name="Gujja S."/>
            <person name="Hansen M."/>
            <person name="Howarth C."/>
            <person name="Imamovic A."/>
            <person name="Ireland A."/>
            <person name="Larimer J."/>
            <person name="McCowan C."/>
            <person name="Murphy C."/>
            <person name="Pearson M."/>
            <person name="Poon T.W."/>
            <person name="Priest M."/>
            <person name="Roberts A."/>
            <person name="Saif S."/>
            <person name="Shea T."/>
            <person name="Sisk P."/>
            <person name="Sykes S."/>
            <person name="Wortman J."/>
            <person name="Nusbaum C."/>
            <person name="Birren B."/>
        </authorList>
    </citation>
    <scope>NUCLEOTIDE SEQUENCE [LARGE SCALE GENOMIC DNA]</scope>
    <source>
        <strain evidence="1 2">CBS 119918</strain>
    </source>
</reference>
<accession>A0A072P2E5</accession>
<gene>
    <name evidence="1" type="ORF">A1O9_10269</name>
</gene>
<dbReference type="Proteomes" id="UP000027920">
    <property type="component" value="Unassembled WGS sequence"/>
</dbReference>
<protein>
    <recommendedName>
        <fullName evidence="3">VWFA domain-containing protein</fullName>
    </recommendedName>
</protein>
<dbReference type="HOGENOM" id="CLU_012769_0_0_1"/>
<evidence type="ECO:0000313" key="2">
    <source>
        <dbReference type="Proteomes" id="UP000027920"/>
    </source>
</evidence>
<comment type="caution">
    <text evidence="1">The sequence shown here is derived from an EMBL/GenBank/DDBJ whole genome shotgun (WGS) entry which is preliminary data.</text>
</comment>
<name>A0A072P2E5_9EURO</name>
<dbReference type="OrthoDB" id="4160666at2759"/>
<dbReference type="SUPFAM" id="SSF53300">
    <property type="entry name" value="vWA-like"/>
    <property type="match status" value="1"/>
</dbReference>
<dbReference type="AlphaFoldDB" id="A0A072P2E5"/>
<proteinExistence type="predicted"/>
<organism evidence="1 2">
    <name type="scientific">Exophiala aquamarina CBS 119918</name>
    <dbReference type="NCBI Taxonomy" id="1182545"/>
    <lineage>
        <taxon>Eukaryota</taxon>
        <taxon>Fungi</taxon>
        <taxon>Dikarya</taxon>
        <taxon>Ascomycota</taxon>
        <taxon>Pezizomycotina</taxon>
        <taxon>Eurotiomycetes</taxon>
        <taxon>Chaetothyriomycetidae</taxon>
        <taxon>Chaetothyriales</taxon>
        <taxon>Herpotrichiellaceae</taxon>
        <taxon>Exophiala</taxon>
    </lineage>
</organism>
<evidence type="ECO:0000313" key="1">
    <source>
        <dbReference type="EMBL" id="KEF53867.1"/>
    </source>
</evidence>
<dbReference type="InterPro" id="IPR036465">
    <property type="entry name" value="vWFA_dom_sf"/>
</dbReference>
<sequence>MESSSISKGTKSLGSARICVALDKSGSTAGHTLNIERKAVQEIYNLRVPNNHSSFRLIPWSDDVQDPIDLPNEVSLKGIQGRGGTNPAVLYDLNSCVETLKDCDVWFLLTDGEIVDNLVENFALRTAELGLHNKPCVIIVFGSSSTGSPANGNISVGIATFAVVPDCLFLFHDLESDVVRLMQAKGRFKNLVSVNNHRSNPLITKYTTWAELPKISYSDLFCLQIETTDPLRRDEIALPGGLIVQLDEVLKGNVDAATMEKIVKDEDNLKSIIISSMTRGTGKTLESWLAAQLKPMPEVNRHREDLDNKAKSTLRHLVEALRTGVGHLELEGLRADVRKAHHQNWSNFRDQRRGFNDMRRDYRRMQQHVRNGMDMCYTYGRMDNEWMCRDMGKPDSEGEVLIITHDDSNRCEPVFLPGFHRSERAAEFVGRCMLCHEERVLCLLFKVAPDLKTDNFPPIESFTKVAFPLAMANFAETDVLSFFICCDWCGYYLERSTACPYTEDEITFALCLVGMEENQKTWVEALDTVLKGRFDISDTKAIFLAILNYKTLDNSLRDADETDQDLFRACADWVTRHLLEITEVSAALSPNFSQNPNSDLRVPLQNLLAAPDFAEPEQPQNVDLLLIRYPIAGFTVLLRLLQLRGLGKERIQALTFFRVMFHVMEQLFMRRASGGIELFVEDVLGREQPPEDQGQTQRVMNGIGLPVEQLKAHDLLDQETLVSLEAIPEFFVIKAGAGPAMQVFLHCLFRHSNVSASAVACFNKLKGLAPMRTVLKAPLAISAGLSADLISQI</sequence>
<dbReference type="GeneID" id="25285173"/>